<sequence>YPIKTVLNAASEDQRFNTGSDDVSMQDDQDYRFPCPIKLITDRALKVGVILEKLDGMRGKISELSECDQAVIQTRANDLLYDVSSHEYELRVSRDKLSISLTELRKRVIRLRDELAFQEPFTKYPYGREQVLVRRAHSDDREFASQLRKFDKRAKKRSPICITPIRQIQCLIVLDALLTDLSIRDHAVVLVWFNGGYSNVNFENFQDPDLPDLSSWELEM</sequence>
<proteinExistence type="predicted"/>
<protein>
    <submittedName>
        <fullName evidence="1">Uncharacterized protein</fullName>
    </submittedName>
</protein>
<dbReference type="EMBL" id="HACM01003483">
    <property type="protein sequence ID" value="CRZ03925.1"/>
    <property type="molecule type" value="Transcribed_RNA"/>
</dbReference>
<reference evidence="1" key="1">
    <citation type="submission" date="2015-04" db="EMBL/GenBank/DDBJ databases">
        <title>The genome sequence of the plant pathogenic Rhizarian Plasmodiophora brassicae reveals insights in its biotrophic life cycle and the origin of chitin synthesis.</title>
        <authorList>
            <person name="Schwelm A."/>
            <person name="Fogelqvist J."/>
            <person name="Knaust A."/>
            <person name="Julke S."/>
            <person name="Lilja T."/>
            <person name="Dhandapani V."/>
            <person name="Bonilla-Rosso G."/>
            <person name="Karlsson M."/>
            <person name="Shevchenko A."/>
            <person name="Choi S.R."/>
            <person name="Kim H.G."/>
            <person name="Park J.Y."/>
            <person name="Lim Y.P."/>
            <person name="Ludwig-Muller J."/>
            <person name="Dixelius C."/>
        </authorList>
    </citation>
    <scope>NUCLEOTIDE SEQUENCE</scope>
    <source>
        <tissue evidence="1">Potato root galls</tissue>
    </source>
</reference>
<evidence type="ECO:0000313" key="1">
    <source>
        <dbReference type="EMBL" id="CRZ03925.1"/>
    </source>
</evidence>
<dbReference type="AlphaFoldDB" id="A0A0H5QPA4"/>
<name>A0A0H5QPA4_9EUKA</name>
<accession>A0A0H5QPA4</accession>
<feature type="non-terminal residue" evidence="1">
    <location>
        <position position="1"/>
    </location>
</feature>
<organism evidence="1">
    <name type="scientific">Spongospora subterranea</name>
    <dbReference type="NCBI Taxonomy" id="70186"/>
    <lineage>
        <taxon>Eukaryota</taxon>
        <taxon>Sar</taxon>
        <taxon>Rhizaria</taxon>
        <taxon>Endomyxa</taxon>
        <taxon>Phytomyxea</taxon>
        <taxon>Plasmodiophorida</taxon>
        <taxon>Plasmodiophoridae</taxon>
        <taxon>Spongospora</taxon>
    </lineage>
</organism>